<dbReference type="InterPro" id="IPR011936">
    <property type="entry name" value="Myxo_disulph_rpt"/>
</dbReference>
<keyword evidence="1" id="KW-0732">Signal</keyword>
<keyword evidence="2" id="KW-0677">Repeat</keyword>
<accession>A0A8S1YE72</accession>
<dbReference type="Pfam" id="PF13948">
    <property type="entry name" value="DUF4215"/>
    <property type="match status" value="2"/>
</dbReference>
<sequence length="130" mass="14969">MYILKCLDGYEFVNNSCLSICGDVIIAQEEDCDEGNTIEFDGCFNCKYSCPLYCLNCQQGTCLQYQNYEQQLNMKLQMNCGDGLLQKQEQCDDGNDQVADGCKNFQIEENWKQVNVIMLKPQIQQFIIQI</sequence>
<evidence type="ECO:0000313" key="5">
    <source>
        <dbReference type="Proteomes" id="UP000689195"/>
    </source>
</evidence>
<proteinExistence type="predicted"/>
<evidence type="ECO:0000256" key="2">
    <source>
        <dbReference type="ARBA" id="ARBA00022737"/>
    </source>
</evidence>
<reference evidence="4" key="1">
    <citation type="submission" date="2021-01" db="EMBL/GenBank/DDBJ databases">
        <authorList>
            <consortium name="Genoscope - CEA"/>
            <person name="William W."/>
        </authorList>
    </citation>
    <scope>NUCLEOTIDE SEQUENCE</scope>
</reference>
<protein>
    <submittedName>
        <fullName evidence="4">Uncharacterized protein</fullName>
    </submittedName>
</protein>
<dbReference type="NCBIfam" id="TIGR02232">
    <property type="entry name" value="myxo_disulf_rpt"/>
    <property type="match status" value="2"/>
</dbReference>
<keyword evidence="5" id="KW-1185">Reference proteome</keyword>
<gene>
    <name evidence="4" type="ORF">PPENT_87.1.T1560041</name>
</gene>
<dbReference type="OrthoDB" id="28293at2759"/>
<evidence type="ECO:0000313" key="4">
    <source>
        <dbReference type="EMBL" id="CAD8209794.1"/>
    </source>
</evidence>
<dbReference type="AlphaFoldDB" id="A0A8S1YE72"/>
<dbReference type="PANTHER" id="PTHR39767">
    <property type="entry name" value="CALCIUM/CALMODULIN-BINDING MEMBRANE PROTEIN PCM4-RELATED"/>
    <property type="match status" value="1"/>
</dbReference>
<evidence type="ECO:0000256" key="1">
    <source>
        <dbReference type="ARBA" id="ARBA00022729"/>
    </source>
</evidence>
<organism evidence="4 5">
    <name type="scientific">Paramecium pentaurelia</name>
    <dbReference type="NCBI Taxonomy" id="43138"/>
    <lineage>
        <taxon>Eukaryota</taxon>
        <taxon>Sar</taxon>
        <taxon>Alveolata</taxon>
        <taxon>Ciliophora</taxon>
        <taxon>Intramacronucleata</taxon>
        <taxon>Oligohymenophorea</taxon>
        <taxon>Peniculida</taxon>
        <taxon>Parameciidae</taxon>
        <taxon>Paramecium</taxon>
    </lineage>
</organism>
<dbReference type="EMBL" id="CAJJDO010000156">
    <property type="protein sequence ID" value="CAD8209794.1"/>
    <property type="molecule type" value="Genomic_DNA"/>
</dbReference>
<keyword evidence="3" id="KW-1015">Disulfide bond</keyword>
<dbReference type="PANTHER" id="PTHR39767:SF2">
    <property type="entry name" value="CHROMOSOME UNDETERMINED SCAFFOLD_1, WHOLE GENOME SHOTGUN SEQUENCE"/>
    <property type="match status" value="1"/>
</dbReference>
<comment type="caution">
    <text evidence="4">The sequence shown here is derived from an EMBL/GenBank/DDBJ whole genome shotgun (WGS) entry which is preliminary data.</text>
</comment>
<evidence type="ECO:0000256" key="3">
    <source>
        <dbReference type="ARBA" id="ARBA00023157"/>
    </source>
</evidence>
<name>A0A8S1YE72_9CILI</name>
<dbReference type="Proteomes" id="UP000689195">
    <property type="component" value="Unassembled WGS sequence"/>
</dbReference>